<feature type="domain" description="Nucleotide-diphospho-sugar transferase" evidence="1">
    <location>
        <begin position="35"/>
        <end position="109"/>
    </location>
</feature>
<dbReference type="Proteomes" id="UP000038040">
    <property type="component" value="Unplaced"/>
</dbReference>
<organism evidence="2 3">
    <name type="scientific">Dracunculus medinensis</name>
    <name type="common">Guinea worm</name>
    <dbReference type="NCBI Taxonomy" id="318479"/>
    <lineage>
        <taxon>Eukaryota</taxon>
        <taxon>Metazoa</taxon>
        <taxon>Ecdysozoa</taxon>
        <taxon>Nematoda</taxon>
        <taxon>Chromadorea</taxon>
        <taxon>Rhabditida</taxon>
        <taxon>Spirurina</taxon>
        <taxon>Dracunculoidea</taxon>
        <taxon>Dracunculidae</taxon>
        <taxon>Dracunculus</taxon>
    </lineage>
</organism>
<evidence type="ECO:0000259" key="1">
    <source>
        <dbReference type="Pfam" id="PF03407"/>
    </source>
</evidence>
<protein>
    <submittedName>
        <fullName evidence="3">Nucleotid_trans domain-containing protein</fullName>
    </submittedName>
</protein>
<proteinExistence type="predicted"/>
<dbReference type="PANTHER" id="PTHR31967">
    <property type="entry name" value="GROUNDHOG (HEDGEHOG-LIKE FAMILY)-RELATED"/>
    <property type="match status" value="1"/>
</dbReference>
<evidence type="ECO:0000313" key="3">
    <source>
        <dbReference type="WBParaSite" id="DME_0000500501-mRNA-1"/>
    </source>
</evidence>
<dbReference type="InterPro" id="IPR005069">
    <property type="entry name" value="Nucl-diP-sugar_transferase"/>
</dbReference>
<accession>A0A0N4UCK8</accession>
<dbReference type="AlphaFoldDB" id="A0A0N4UCK8"/>
<evidence type="ECO:0000313" key="2">
    <source>
        <dbReference type="Proteomes" id="UP000038040"/>
    </source>
</evidence>
<dbReference type="WBParaSite" id="DME_0000500501-mRNA-1">
    <property type="protein sequence ID" value="DME_0000500501-mRNA-1"/>
    <property type="gene ID" value="DME_0000500501"/>
</dbReference>
<name>A0A0N4UCK8_DRAME</name>
<reference evidence="3" key="1">
    <citation type="submission" date="2017-02" db="UniProtKB">
        <authorList>
            <consortium name="WormBaseParasite"/>
        </authorList>
    </citation>
    <scope>IDENTIFICATION</scope>
</reference>
<sequence>LVLGASTVISEISLGSHALNLTLNWLCNVATFENVHRRTIIFAFDDYSYGKIKESWPELNDKQFHVGDGRYQMFQLFRSNLCSYLAANGISFWMLQADTYWRENLFDVIGSLLADMIAGGNFFVKAGYRSTAFFNELSRRLLNYYSTDNNIMGALCRTIFKGSRCSFIPYQIISNWRWHTMKDKKLPSLMQFDGGATGISKFKRMQDLGAYFVKSETIGRHQTAKCNANKIREPKNAISMKYFILHHFIIFK</sequence>
<dbReference type="Pfam" id="PF03407">
    <property type="entry name" value="Nucleotid_trans"/>
    <property type="match status" value="2"/>
</dbReference>
<feature type="domain" description="Nucleotide-diphospho-sugar transferase" evidence="1">
    <location>
        <begin position="114"/>
        <end position="205"/>
    </location>
</feature>